<dbReference type="SUPFAM" id="SSF46689">
    <property type="entry name" value="Homeodomain-like"/>
    <property type="match status" value="2"/>
</dbReference>
<dbReference type="SMART" id="SM00342">
    <property type="entry name" value="HTH_ARAC"/>
    <property type="match status" value="1"/>
</dbReference>
<dbReference type="InterPro" id="IPR001789">
    <property type="entry name" value="Sig_transdc_resp-reg_receiver"/>
</dbReference>
<dbReference type="InterPro" id="IPR018060">
    <property type="entry name" value="HTH_AraC"/>
</dbReference>
<dbReference type="PROSITE" id="PS00041">
    <property type="entry name" value="HTH_ARAC_FAMILY_1"/>
    <property type="match status" value="1"/>
</dbReference>
<dbReference type="InterPro" id="IPR011006">
    <property type="entry name" value="CheY-like_superfamily"/>
</dbReference>
<dbReference type="InterPro" id="IPR009057">
    <property type="entry name" value="Homeodomain-like_sf"/>
</dbReference>
<comment type="function">
    <text evidence="5">May play the central regulatory role in sporulation. It may be an element of the effector pathway responsible for the activation of sporulation genes in response to nutritional stress. Spo0A may act in concert with spo0H (a sigma factor) to control the expression of some genes that are critical to the sporulation process.</text>
</comment>
<dbReference type="Pfam" id="PF12833">
    <property type="entry name" value="HTH_18"/>
    <property type="match status" value="1"/>
</dbReference>
<dbReference type="PRINTS" id="PR00032">
    <property type="entry name" value="HTHARAC"/>
</dbReference>
<evidence type="ECO:0000256" key="3">
    <source>
        <dbReference type="ARBA" id="ARBA00023125"/>
    </source>
</evidence>
<keyword evidence="3" id="KW-0238">DNA-binding</keyword>
<evidence type="ECO:0000256" key="1">
    <source>
        <dbReference type="ARBA" id="ARBA00018672"/>
    </source>
</evidence>
<evidence type="ECO:0000259" key="9">
    <source>
        <dbReference type="PROSITE" id="PS50110"/>
    </source>
</evidence>
<accession>A0A6I2U362</accession>
<feature type="modified residue" description="4-aspartylphosphate" evidence="6">
    <location>
        <position position="117"/>
    </location>
</feature>
<dbReference type="SMART" id="SM00448">
    <property type="entry name" value="REC"/>
    <property type="match status" value="1"/>
</dbReference>
<evidence type="ECO:0000256" key="5">
    <source>
        <dbReference type="ARBA" id="ARBA00024867"/>
    </source>
</evidence>
<feature type="region of interest" description="Disordered" evidence="7">
    <location>
        <begin position="1"/>
        <end position="47"/>
    </location>
</feature>
<organism evidence="10 11">
    <name type="scientific">Ruthenibacterium lactatiformans</name>
    <dbReference type="NCBI Taxonomy" id="1550024"/>
    <lineage>
        <taxon>Bacteria</taxon>
        <taxon>Bacillati</taxon>
        <taxon>Bacillota</taxon>
        <taxon>Clostridia</taxon>
        <taxon>Eubacteriales</taxon>
        <taxon>Oscillospiraceae</taxon>
        <taxon>Ruthenibacterium</taxon>
    </lineage>
</organism>
<dbReference type="SUPFAM" id="SSF52172">
    <property type="entry name" value="CheY-like"/>
    <property type="match status" value="1"/>
</dbReference>
<dbReference type="EMBL" id="VUNJ01000001">
    <property type="protein sequence ID" value="MST90653.1"/>
    <property type="molecule type" value="Genomic_DNA"/>
</dbReference>
<evidence type="ECO:0000256" key="4">
    <source>
        <dbReference type="ARBA" id="ARBA00023163"/>
    </source>
</evidence>
<evidence type="ECO:0000259" key="8">
    <source>
        <dbReference type="PROSITE" id="PS01124"/>
    </source>
</evidence>
<evidence type="ECO:0000256" key="7">
    <source>
        <dbReference type="SAM" id="MobiDB-lite"/>
    </source>
</evidence>
<dbReference type="InterPro" id="IPR041522">
    <property type="entry name" value="CdaR_GGDEF"/>
</dbReference>
<dbReference type="PANTHER" id="PTHR43280:SF28">
    <property type="entry name" value="HTH-TYPE TRANSCRIPTIONAL ACTIVATOR RHAS"/>
    <property type="match status" value="1"/>
</dbReference>
<dbReference type="PROSITE" id="PS01124">
    <property type="entry name" value="HTH_ARAC_FAMILY_2"/>
    <property type="match status" value="1"/>
</dbReference>
<dbReference type="InterPro" id="IPR018062">
    <property type="entry name" value="HTH_AraC-typ_CS"/>
</dbReference>
<dbReference type="PROSITE" id="PS50110">
    <property type="entry name" value="RESPONSE_REGULATORY"/>
    <property type="match status" value="1"/>
</dbReference>
<proteinExistence type="predicted"/>
<keyword evidence="6" id="KW-0597">Phosphoprotein</keyword>
<feature type="domain" description="HTH araC/xylS-type" evidence="8">
    <location>
        <begin position="498"/>
        <end position="596"/>
    </location>
</feature>
<comment type="caution">
    <text evidence="10">The sequence shown here is derived from an EMBL/GenBank/DDBJ whole genome shotgun (WGS) entry which is preliminary data.</text>
</comment>
<evidence type="ECO:0000256" key="2">
    <source>
        <dbReference type="ARBA" id="ARBA00023015"/>
    </source>
</evidence>
<keyword evidence="2" id="KW-0805">Transcription regulation</keyword>
<dbReference type="InterPro" id="IPR020449">
    <property type="entry name" value="Tscrpt_reg_AraC-type_HTH"/>
</dbReference>
<feature type="domain" description="Response regulatory" evidence="9">
    <location>
        <begin position="65"/>
        <end position="182"/>
    </location>
</feature>
<keyword evidence="4" id="KW-0804">Transcription</keyword>
<gene>
    <name evidence="10" type="ORF">FYJ76_01650</name>
</gene>
<dbReference type="CDD" id="cd17536">
    <property type="entry name" value="REC_YesN-like"/>
    <property type="match status" value="1"/>
</dbReference>
<dbReference type="GO" id="GO:0003700">
    <property type="term" value="F:DNA-binding transcription factor activity"/>
    <property type="evidence" value="ECO:0007669"/>
    <property type="project" value="InterPro"/>
</dbReference>
<protein>
    <recommendedName>
        <fullName evidence="1">Stage 0 sporulation protein A homolog</fullName>
    </recommendedName>
</protein>
<dbReference type="AlphaFoldDB" id="A0A6I2U362"/>
<dbReference type="Gene3D" id="3.40.50.2300">
    <property type="match status" value="1"/>
</dbReference>
<evidence type="ECO:0000313" key="10">
    <source>
        <dbReference type="EMBL" id="MST90653.1"/>
    </source>
</evidence>
<dbReference type="GO" id="GO:0000160">
    <property type="term" value="P:phosphorelay signal transduction system"/>
    <property type="evidence" value="ECO:0007669"/>
    <property type="project" value="InterPro"/>
</dbReference>
<evidence type="ECO:0000256" key="6">
    <source>
        <dbReference type="PROSITE-ProRule" id="PRU00169"/>
    </source>
</evidence>
<feature type="compositionally biased region" description="Low complexity" evidence="7">
    <location>
        <begin position="8"/>
        <end position="22"/>
    </location>
</feature>
<dbReference type="PANTHER" id="PTHR43280">
    <property type="entry name" value="ARAC-FAMILY TRANSCRIPTIONAL REGULATOR"/>
    <property type="match status" value="1"/>
</dbReference>
<dbReference type="Proteomes" id="UP000431913">
    <property type="component" value="Unassembled WGS sequence"/>
</dbReference>
<dbReference type="GO" id="GO:0043565">
    <property type="term" value="F:sequence-specific DNA binding"/>
    <property type="evidence" value="ECO:0007669"/>
    <property type="project" value="InterPro"/>
</dbReference>
<sequence>MQSWPGCAAARPSATPSSRTPAISRPVPIKKKRPPWARPSRGSKNTCKHFERAAKPRKGTVKMYKAIIADDEETVRRGLVTHFNWGKHGVEVAGVFDDGVPALDFVRRNEVDIIVTDVRMSHMDGITLAKNVLESYPGVKIIFISGYADVGYLRDALKMEAVDYILKSIDIDELDAVITKVVAMLDQRSSQQLALEDMARKLEQSMPLLRQRRLCDLLQNNDESEEDILQSIEFLGIPLNSQTHYAVLVLRLQPKSKWLTMGSMPEKDRITFSMALEELFARVLAEYGVNVVFKGRLSEYIAILDVEHDEYEEDLLSVAEHLQARIRSEMKLDTMIGISEPFRGLRSVRSAYANACEAISRCYLIGKDIPISIKKYEDDGSGRTLREQAEKEICDSILNGDTAAVHLALERAVAGIRALPGEDEQQNFMLFLLLLPTRLMTNMRTENMGPYASHLKLTASFLQCNSLGEQEAMLASVYEDLTLHLQKMSTPHTNTVIKRVREIIAAQYMEQLSVTSLAEAVYLTPTYLCVLFKQATGKTINEYITQERLNKAKEFLAQTNIHLYDVCYKVGYLSPSYFSRLFKKYTGQTPGEYRENIMLNARPAAEKEAEQL</sequence>
<name>A0A6I2U362_9FIRM</name>
<dbReference type="Gene3D" id="1.10.10.60">
    <property type="entry name" value="Homeodomain-like"/>
    <property type="match status" value="2"/>
</dbReference>
<dbReference type="Pfam" id="PF17853">
    <property type="entry name" value="GGDEF_2"/>
    <property type="match status" value="1"/>
</dbReference>
<evidence type="ECO:0000313" key="11">
    <source>
        <dbReference type="Proteomes" id="UP000431913"/>
    </source>
</evidence>
<reference evidence="10 11" key="1">
    <citation type="submission" date="2019-08" db="EMBL/GenBank/DDBJ databases">
        <title>In-depth cultivation of the pig gut microbiome towards novel bacterial diversity and tailored functional studies.</title>
        <authorList>
            <person name="Wylensek D."/>
            <person name="Hitch T.C.A."/>
            <person name="Clavel T."/>
        </authorList>
    </citation>
    <scope>NUCLEOTIDE SEQUENCE [LARGE SCALE GENOMIC DNA]</scope>
    <source>
        <strain evidence="10 11">WCA3-601-WT-6J</strain>
    </source>
</reference>
<dbReference type="Pfam" id="PF00072">
    <property type="entry name" value="Response_reg"/>
    <property type="match status" value="1"/>
</dbReference>